<gene>
    <name evidence="4" type="primary">mtrH</name>
    <name evidence="4" type="ORF">EF807_05525</name>
</gene>
<dbReference type="InterPro" id="IPR011005">
    <property type="entry name" value="Dihydropteroate_synth-like_sf"/>
</dbReference>
<dbReference type="InterPro" id="IPR028342">
    <property type="entry name" value="MtrH"/>
</dbReference>
<dbReference type="GO" id="GO:0008168">
    <property type="term" value="F:methyltransferase activity"/>
    <property type="evidence" value="ECO:0007669"/>
    <property type="project" value="UniProtKB-KW"/>
</dbReference>
<dbReference type="GO" id="GO:0032259">
    <property type="term" value="P:methylation"/>
    <property type="evidence" value="ECO:0007669"/>
    <property type="project" value="UniProtKB-KW"/>
</dbReference>
<reference evidence="4 5" key="1">
    <citation type="journal article" date="2019" name="Nat. Microbiol.">
        <title>Wide diversity of methane and short-chain alkane metabolisms in uncultured archaea.</title>
        <authorList>
            <person name="Borrel G."/>
            <person name="Adam P.S."/>
            <person name="McKay L.J."/>
            <person name="Chen L.X."/>
            <person name="Sierra-Garcia I.N."/>
            <person name="Sieber C.M."/>
            <person name="Letourneur Q."/>
            <person name="Ghozlane A."/>
            <person name="Andersen G.L."/>
            <person name="Li W.J."/>
            <person name="Hallam S.J."/>
            <person name="Muyzer G."/>
            <person name="de Oliveira V.M."/>
            <person name="Inskeep W.P."/>
            <person name="Banfield J.F."/>
            <person name="Gribaldo S."/>
        </authorList>
    </citation>
    <scope>NUCLEOTIDE SEQUENCE [LARGE SCALE GENOMIC DNA]</scope>
    <source>
        <strain evidence="4">NM1b</strain>
    </source>
</reference>
<dbReference type="PIRSF" id="PIRSF500206">
    <property type="entry name" value="MtrH"/>
    <property type="match status" value="1"/>
</dbReference>
<dbReference type="NCBIfam" id="TIGR01114">
    <property type="entry name" value="mtrH"/>
    <property type="match status" value="1"/>
</dbReference>
<name>A0A520KXA4_9EURY</name>
<dbReference type="EC" id="2.1.1.86" evidence="4"/>
<comment type="similarity">
    <text evidence="1">Belongs to the MtrH family.</text>
</comment>
<proteinExistence type="inferred from homology"/>
<evidence type="ECO:0000313" key="5">
    <source>
        <dbReference type="Proteomes" id="UP000320766"/>
    </source>
</evidence>
<dbReference type="Proteomes" id="UP000320766">
    <property type="component" value="Unassembled WGS sequence"/>
</dbReference>
<accession>A0A520KXA4</accession>
<evidence type="ECO:0000256" key="3">
    <source>
        <dbReference type="ARBA" id="ARBA00022679"/>
    </source>
</evidence>
<dbReference type="Gene3D" id="3.20.20.20">
    <property type="entry name" value="Dihydropteroate synthase-like"/>
    <property type="match status" value="1"/>
</dbReference>
<organism evidence="4 5">
    <name type="scientific">Candidatus Methanolliviera hydrocarbonicum</name>
    <dbReference type="NCBI Taxonomy" id="2491085"/>
    <lineage>
        <taxon>Archaea</taxon>
        <taxon>Methanobacteriati</taxon>
        <taxon>Methanobacteriota</taxon>
        <taxon>Candidatus Methanoliparia</taxon>
        <taxon>Candidatus Methanoliparales</taxon>
        <taxon>Candidatus Methanollivieraceae</taxon>
        <taxon>Candidatus Methanolliviera</taxon>
    </lineage>
</organism>
<evidence type="ECO:0000256" key="2">
    <source>
        <dbReference type="ARBA" id="ARBA00022603"/>
    </source>
</evidence>
<dbReference type="GO" id="GO:0006730">
    <property type="term" value="P:one-carbon metabolic process"/>
    <property type="evidence" value="ECO:0007669"/>
    <property type="project" value="InterPro"/>
</dbReference>
<dbReference type="SUPFAM" id="SSF51717">
    <property type="entry name" value="Dihydropteroate synthetase-like"/>
    <property type="match status" value="1"/>
</dbReference>
<dbReference type="Pfam" id="PF02007">
    <property type="entry name" value="MtrH"/>
    <property type="match status" value="1"/>
</dbReference>
<keyword evidence="3 4" id="KW-0808">Transferase</keyword>
<evidence type="ECO:0000256" key="1">
    <source>
        <dbReference type="ARBA" id="ARBA00006230"/>
    </source>
</evidence>
<dbReference type="InterPro" id="IPR023467">
    <property type="entry name" value="MeTrfase_MtrH/MtxH"/>
</dbReference>
<comment type="caution">
    <text evidence="4">The sequence shown here is derived from an EMBL/GenBank/DDBJ whole genome shotgun (WGS) entry which is preliminary data.</text>
</comment>
<dbReference type="AlphaFoldDB" id="A0A520KXA4"/>
<protein>
    <submittedName>
        <fullName evidence="4">Tetrahydromethanopterin S-methyltransferase subunit H</fullName>
        <ecNumber evidence="4">2.1.1.86</ecNumber>
    </submittedName>
</protein>
<sequence length="325" mass="34838">MFIYDTEQKIFDIAGLKIGGQPGEVPTVMAGTIFYAGHKIVEDDVKGIIDEKSAEELINKQDEMSDITGNPAIIQIFAEASEAMERYIEFCTKISDSPFLIDSTDASARIAGTKYVQEVGLTDKAVYNSLNVSCTPEEMEALKDSDISSSIVLGFNPKDASVSGKVELLDTGAGLVDKGLLDLSEDLGITKPLIDPASMPIGAGAGSSVASGFVIKSKFGVPVGLGIHNAPSSWVWLKEYRRAHAEHPERGVWIGEGGDVYRFCDIGSNVVPIIAGQDFVLYGPIENAAIAFPLCAMADIIVSEANQVEHGITPIESHPYFKMSE</sequence>
<dbReference type="EMBL" id="RXIL01000099">
    <property type="protein sequence ID" value="RZN68682.1"/>
    <property type="molecule type" value="Genomic_DNA"/>
</dbReference>
<dbReference type="PIRSF" id="PIRSF004960">
    <property type="entry name" value="MtrH_MtxH"/>
    <property type="match status" value="1"/>
</dbReference>
<evidence type="ECO:0000313" key="4">
    <source>
        <dbReference type="EMBL" id="RZN68682.1"/>
    </source>
</evidence>
<keyword evidence="2 4" id="KW-0489">Methyltransferase</keyword>